<feature type="transmembrane region" description="Helical" evidence="10">
    <location>
        <begin position="222"/>
        <end position="247"/>
    </location>
</feature>
<sequence>FDEVREVRVQETVESGEEPNHGEDEDSPFPEVRASVSNVDDPDMPCLTFRMWFVGITLCLILSPANIFFYLRYPAPYWSGPVSVILAWFGGKLLEKMLPIRTWTVASYEFSLNPGPFNIKEHTLIYMLGGLTLEANMAPYAMAVTIVWEKRYHQELSTGFSFLLVLSTQMLGFGLVGLCHDLLVWPASAIWPTELAVCATLNALHAGDDAYLNHKGPRQITFFATVAVAAGIWAFFPGYIFTALSYFSFFCWIFPKNVIVNQLFGAISGLGMNVITLDWTQITMAPSPLTTPFWAQLHSFGTFVLFYWIIGPMLYYSNVWKSAHLPIFGGMAYDRFAQPYNITRVLNLETLQFNSTAYEEYSPVYLPISFAMTYLLAFASPPATLVHTVLVYWPKIWGFIQRRAPKNEPDDIHAKLMRKYSTIPWWWYGAVLIMSLALSIGAIKVQPELELPLVAIVLAILLTVIWVVPVSYVSAISGQTPAVNLIAQIIPGALWQERPLVNMVFKVYVVHGVSLGMIFARAAKLGHYVKIAPRYRFMVQAIGLIVTTFIQLCTKSLIFAGMQDICEPHQSARLTCANNQVFYTASIIWGLIGPRRQFGKGGVYYGEIYGLIAGAVLPLLIWWWCQFRRNSPLRKFNIAVALAGCIYTPPATGINYSSSFCVGLISQWYFRTRKHFWWARYNYILSGALDSGTSGGIIICFLILQLPRGGDVALKWWGNTVWQNSEESRPLLCFLDIADPVAPTALSVGCQ</sequence>
<keyword evidence="6" id="KW-0653">Protein transport</keyword>
<dbReference type="GO" id="GO:0015031">
    <property type="term" value="P:protein transport"/>
    <property type="evidence" value="ECO:0007669"/>
    <property type="project" value="UniProtKB-KW"/>
</dbReference>
<dbReference type="AlphaFoldDB" id="A0A0C3L586"/>
<feature type="transmembrane region" description="Helical" evidence="10">
    <location>
        <begin position="604"/>
        <end position="625"/>
    </location>
</feature>
<protein>
    <recommendedName>
        <fullName evidence="13">OPT family small oligopeptide transporter</fullName>
    </recommendedName>
</protein>
<organism evidence="11 12">
    <name type="scientific">Tulasnella calospora MUT 4182</name>
    <dbReference type="NCBI Taxonomy" id="1051891"/>
    <lineage>
        <taxon>Eukaryota</taxon>
        <taxon>Fungi</taxon>
        <taxon>Dikarya</taxon>
        <taxon>Basidiomycota</taxon>
        <taxon>Agaricomycotina</taxon>
        <taxon>Agaricomycetes</taxon>
        <taxon>Cantharellales</taxon>
        <taxon>Tulasnellaceae</taxon>
        <taxon>Tulasnella</taxon>
    </lineage>
</organism>
<accession>A0A0C3L586</accession>
<feature type="compositionally biased region" description="Basic and acidic residues" evidence="9">
    <location>
        <begin position="1"/>
        <end position="11"/>
    </location>
</feature>
<feature type="transmembrane region" description="Helical" evidence="10">
    <location>
        <begin position="451"/>
        <end position="473"/>
    </location>
</feature>
<feature type="transmembrane region" description="Helical" evidence="10">
    <location>
        <begin position="259"/>
        <end position="279"/>
    </location>
</feature>
<evidence type="ECO:0000256" key="9">
    <source>
        <dbReference type="SAM" id="MobiDB-lite"/>
    </source>
</evidence>
<evidence type="ECO:0000313" key="11">
    <source>
        <dbReference type="EMBL" id="KIO28918.1"/>
    </source>
</evidence>
<keyword evidence="3" id="KW-0813">Transport</keyword>
<dbReference type="Pfam" id="PF03169">
    <property type="entry name" value="OPT"/>
    <property type="match status" value="1"/>
</dbReference>
<feature type="transmembrane region" description="Helical" evidence="10">
    <location>
        <begin position="371"/>
        <end position="393"/>
    </location>
</feature>
<evidence type="ECO:0000256" key="1">
    <source>
        <dbReference type="ARBA" id="ARBA00004141"/>
    </source>
</evidence>
<dbReference type="GO" id="GO:0016020">
    <property type="term" value="C:membrane"/>
    <property type="evidence" value="ECO:0007669"/>
    <property type="project" value="UniProtKB-SubCell"/>
</dbReference>
<feature type="non-terminal residue" evidence="11">
    <location>
        <position position="1"/>
    </location>
</feature>
<gene>
    <name evidence="11" type="ORF">M407DRAFT_71241</name>
</gene>
<keyword evidence="8 10" id="KW-0472">Membrane</keyword>
<feature type="transmembrane region" description="Helical" evidence="10">
    <location>
        <begin position="425"/>
        <end position="445"/>
    </location>
</feature>
<evidence type="ECO:0000256" key="5">
    <source>
        <dbReference type="ARBA" id="ARBA00022856"/>
    </source>
</evidence>
<feature type="transmembrane region" description="Helical" evidence="10">
    <location>
        <begin position="535"/>
        <end position="553"/>
    </location>
</feature>
<feature type="transmembrane region" description="Helical" evidence="10">
    <location>
        <begin position="291"/>
        <end position="310"/>
    </location>
</feature>
<evidence type="ECO:0000256" key="10">
    <source>
        <dbReference type="SAM" id="Phobius"/>
    </source>
</evidence>
<keyword evidence="4 10" id="KW-0812">Transmembrane</keyword>
<comment type="subcellular location">
    <subcellularLocation>
        <location evidence="1">Membrane</location>
        <topology evidence="1">Multi-pass membrane protein</topology>
    </subcellularLocation>
</comment>
<reference evidence="11 12" key="1">
    <citation type="submission" date="2014-04" db="EMBL/GenBank/DDBJ databases">
        <authorList>
            <consortium name="DOE Joint Genome Institute"/>
            <person name="Kuo A."/>
            <person name="Girlanda M."/>
            <person name="Perotto S."/>
            <person name="Kohler A."/>
            <person name="Nagy L.G."/>
            <person name="Floudas D."/>
            <person name="Copeland A."/>
            <person name="Barry K.W."/>
            <person name="Cichocki N."/>
            <person name="Veneault-Fourrey C."/>
            <person name="LaButti K."/>
            <person name="Lindquist E.A."/>
            <person name="Lipzen A."/>
            <person name="Lundell T."/>
            <person name="Morin E."/>
            <person name="Murat C."/>
            <person name="Sun H."/>
            <person name="Tunlid A."/>
            <person name="Henrissat B."/>
            <person name="Grigoriev I.V."/>
            <person name="Hibbett D.S."/>
            <person name="Martin F."/>
            <person name="Nordberg H.P."/>
            <person name="Cantor M.N."/>
            <person name="Hua S.X."/>
        </authorList>
    </citation>
    <scope>NUCLEOTIDE SEQUENCE [LARGE SCALE GENOMIC DNA]</scope>
    <source>
        <strain evidence="11 12">MUT 4182</strain>
    </source>
</reference>
<keyword evidence="7 10" id="KW-1133">Transmembrane helix</keyword>
<dbReference type="GO" id="GO:0035673">
    <property type="term" value="F:oligopeptide transmembrane transporter activity"/>
    <property type="evidence" value="ECO:0007669"/>
    <property type="project" value="InterPro"/>
</dbReference>
<dbReference type="PANTHER" id="PTHR22601">
    <property type="entry name" value="ISP4 LIKE PROTEIN"/>
    <property type="match status" value="1"/>
</dbReference>
<dbReference type="HOGENOM" id="CLU_004965_1_1_1"/>
<feature type="transmembrane region" description="Helical" evidence="10">
    <location>
        <begin position="574"/>
        <end position="592"/>
    </location>
</feature>
<evidence type="ECO:0000256" key="7">
    <source>
        <dbReference type="ARBA" id="ARBA00022989"/>
    </source>
</evidence>
<keyword evidence="12" id="KW-1185">Reference proteome</keyword>
<evidence type="ECO:0000256" key="3">
    <source>
        <dbReference type="ARBA" id="ARBA00022448"/>
    </source>
</evidence>
<dbReference type="InterPro" id="IPR004813">
    <property type="entry name" value="OPT"/>
</dbReference>
<feature type="transmembrane region" description="Helical" evidence="10">
    <location>
        <begin position="51"/>
        <end position="71"/>
    </location>
</feature>
<feature type="transmembrane region" description="Helical" evidence="10">
    <location>
        <begin position="681"/>
        <end position="704"/>
    </location>
</feature>
<dbReference type="NCBIfam" id="TIGR00728">
    <property type="entry name" value="OPT_sfam"/>
    <property type="match status" value="1"/>
</dbReference>
<proteinExistence type="inferred from homology"/>
<feature type="region of interest" description="Disordered" evidence="9">
    <location>
        <begin position="1"/>
        <end position="33"/>
    </location>
</feature>
<feature type="transmembrane region" description="Helical" evidence="10">
    <location>
        <begin position="160"/>
        <end position="179"/>
    </location>
</feature>
<dbReference type="Proteomes" id="UP000054248">
    <property type="component" value="Unassembled WGS sequence"/>
</dbReference>
<comment type="similarity">
    <text evidence="2">Belongs to the oligopeptide OPT transporter family.</text>
</comment>
<evidence type="ECO:0000256" key="8">
    <source>
        <dbReference type="ARBA" id="ARBA00023136"/>
    </source>
</evidence>
<name>A0A0C3L586_9AGAM</name>
<reference evidence="12" key="2">
    <citation type="submission" date="2015-01" db="EMBL/GenBank/DDBJ databases">
        <title>Evolutionary Origins and Diversification of the Mycorrhizal Mutualists.</title>
        <authorList>
            <consortium name="DOE Joint Genome Institute"/>
            <consortium name="Mycorrhizal Genomics Consortium"/>
            <person name="Kohler A."/>
            <person name="Kuo A."/>
            <person name="Nagy L.G."/>
            <person name="Floudas D."/>
            <person name="Copeland A."/>
            <person name="Barry K.W."/>
            <person name="Cichocki N."/>
            <person name="Veneault-Fourrey C."/>
            <person name="LaButti K."/>
            <person name="Lindquist E.A."/>
            <person name="Lipzen A."/>
            <person name="Lundell T."/>
            <person name="Morin E."/>
            <person name="Murat C."/>
            <person name="Riley R."/>
            <person name="Ohm R."/>
            <person name="Sun H."/>
            <person name="Tunlid A."/>
            <person name="Henrissat B."/>
            <person name="Grigoriev I.V."/>
            <person name="Hibbett D.S."/>
            <person name="Martin F."/>
        </authorList>
    </citation>
    <scope>NUCLEOTIDE SEQUENCE [LARGE SCALE GENOMIC DNA]</scope>
    <source>
        <strain evidence="12">MUT 4182</strain>
    </source>
</reference>
<evidence type="ECO:0000256" key="6">
    <source>
        <dbReference type="ARBA" id="ARBA00022927"/>
    </source>
</evidence>
<dbReference type="OrthoDB" id="3198767at2759"/>
<feature type="transmembrane region" description="Helical" evidence="10">
    <location>
        <begin position="503"/>
        <end position="523"/>
    </location>
</feature>
<evidence type="ECO:0008006" key="13">
    <source>
        <dbReference type="Google" id="ProtNLM"/>
    </source>
</evidence>
<evidence type="ECO:0000256" key="2">
    <source>
        <dbReference type="ARBA" id="ARBA00008807"/>
    </source>
</evidence>
<keyword evidence="5" id="KW-0571">Peptide transport</keyword>
<feature type="transmembrane region" description="Helical" evidence="10">
    <location>
        <begin position="124"/>
        <end position="148"/>
    </location>
</feature>
<dbReference type="InterPro" id="IPR004648">
    <property type="entry name" value="Oligpept_transpt"/>
</dbReference>
<evidence type="ECO:0000313" key="12">
    <source>
        <dbReference type="Proteomes" id="UP000054248"/>
    </source>
</evidence>
<dbReference type="EMBL" id="KN822989">
    <property type="protein sequence ID" value="KIO28918.1"/>
    <property type="molecule type" value="Genomic_DNA"/>
</dbReference>
<evidence type="ECO:0000256" key="4">
    <source>
        <dbReference type="ARBA" id="ARBA00022692"/>
    </source>
</evidence>
<dbReference type="NCBIfam" id="TIGR00727">
    <property type="entry name" value="ISP4_OPT"/>
    <property type="match status" value="1"/>
</dbReference>